<proteinExistence type="predicted"/>
<dbReference type="InterPro" id="IPR018060">
    <property type="entry name" value="HTH_AraC"/>
</dbReference>
<keyword evidence="1" id="KW-0805">Transcription regulation</keyword>
<dbReference type="Pfam" id="PF12833">
    <property type="entry name" value="HTH_18"/>
    <property type="match status" value="1"/>
</dbReference>
<dbReference type="SUPFAM" id="SSF46689">
    <property type="entry name" value="Homeodomain-like"/>
    <property type="match status" value="2"/>
</dbReference>
<evidence type="ECO:0000259" key="4">
    <source>
        <dbReference type="PROSITE" id="PS01124"/>
    </source>
</evidence>
<gene>
    <name evidence="5" type="ORF">JIN81_14405</name>
</gene>
<dbReference type="PANTHER" id="PTHR30146:SF24">
    <property type="entry name" value="XYLOSE OPERON REGULATORY PROTEIN"/>
    <property type="match status" value="1"/>
</dbReference>
<dbReference type="InterPro" id="IPR046335">
    <property type="entry name" value="LacI/GalR-like_sensor"/>
</dbReference>
<dbReference type="EMBL" id="JAENII010000012">
    <property type="protein sequence ID" value="MBK1828222.1"/>
    <property type="molecule type" value="Genomic_DNA"/>
</dbReference>
<dbReference type="PROSITE" id="PS01124">
    <property type="entry name" value="HTH_ARAC_FAMILY_2"/>
    <property type="match status" value="1"/>
</dbReference>
<dbReference type="AlphaFoldDB" id="A0A934RET3"/>
<dbReference type="Pfam" id="PF13377">
    <property type="entry name" value="Peripla_BP_3"/>
    <property type="match status" value="1"/>
</dbReference>
<dbReference type="SUPFAM" id="SSF53822">
    <property type="entry name" value="Periplasmic binding protein-like I"/>
    <property type="match status" value="1"/>
</dbReference>
<dbReference type="GO" id="GO:0000976">
    <property type="term" value="F:transcription cis-regulatory region binding"/>
    <property type="evidence" value="ECO:0007669"/>
    <property type="project" value="TreeGrafter"/>
</dbReference>
<evidence type="ECO:0000256" key="2">
    <source>
        <dbReference type="ARBA" id="ARBA00023125"/>
    </source>
</evidence>
<protein>
    <submittedName>
        <fullName evidence="5">Substrate-binding domain-containing protein</fullName>
    </submittedName>
</protein>
<reference evidence="5" key="1">
    <citation type="submission" date="2021-01" db="EMBL/GenBank/DDBJ databases">
        <title>Modified the classification status of verrucomicrobia.</title>
        <authorList>
            <person name="Feng X."/>
        </authorList>
    </citation>
    <scope>NUCLEOTIDE SEQUENCE</scope>
    <source>
        <strain evidence="5">KCTC 22201</strain>
    </source>
</reference>
<keyword evidence="6" id="KW-1185">Reference proteome</keyword>
<keyword evidence="2" id="KW-0238">DNA-binding</keyword>
<name>A0A934RET3_9BACT</name>
<accession>A0A934RET3</accession>
<feature type="domain" description="HTH araC/xylS-type" evidence="4">
    <location>
        <begin position="277"/>
        <end position="375"/>
    </location>
</feature>
<evidence type="ECO:0000256" key="3">
    <source>
        <dbReference type="ARBA" id="ARBA00023163"/>
    </source>
</evidence>
<evidence type="ECO:0000313" key="6">
    <source>
        <dbReference type="Proteomes" id="UP000658278"/>
    </source>
</evidence>
<organism evidence="5 6">
    <name type="scientific">Haloferula rosea</name>
    <dbReference type="NCBI Taxonomy" id="490093"/>
    <lineage>
        <taxon>Bacteria</taxon>
        <taxon>Pseudomonadati</taxon>
        <taxon>Verrucomicrobiota</taxon>
        <taxon>Verrucomicrobiia</taxon>
        <taxon>Verrucomicrobiales</taxon>
        <taxon>Verrucomicrobiaceae</taxon>
        <taxon>Haloferula</taxon>
    </lineage>
</organism>
<dbReference type="PANTHER" id="PTHR30146">
    <property type="entry name" value="LACI-RELATED TRANSCRIPTIONAL REPRESSOR"/>
    <property type="match status" value="1"/>
</dbReference>
<dbReference type="Gene3D" id="3.40.50.2300">
    <property type="match status" value="2"/>
</dbReference>
<evidence type="ECO:0000256" key="1">
    <source>
        <dbReference type="ARBA" id="ARBA00023015"/>
    </source>
</evidence>
<dbReference type="Gene3D" id="1.10.10.60">
    <property type="entry name" value="Homeodomain-like"/>
    <property type="match status" value="1"/>
</dbReference>
<comment type="caution">
    <text evidence="5">The sequence shown here is derived from an EMBL/GenBank/DDBJ whole genome shotgun (WGS) entry which is preliminary data.</text>
</comment>
<dbReference type="InterPro" id="IPR028082">
    <property type="entry name" value="Peripla_BP_I"/>
</dbReference>
<sequence length="379" mass="42558">MPSTIAIVMSEVFLRRLTPSLTPFVRRQQDFHILSIHRPIEELRQRLQDLQPAGLITEWLPAITDRLLQLELPTVIADTDFTYPGVTSIDVDDHAVGAEAARAFLEAGYRSFACLGNGAPYSDQRIHGFRQALEADTSCSVHTEPSLLEARYSESFTSPSDAMQQWLHDLPKPVGIFAVHDPLGRFLCGACQTLGLKVPEQVAVIGANNDELVCGLSYPMLSSVAIPWEKIGAVVGEAMERQLAGETAPPSPIQIPPGGVVLRHSANHLAVEDEMLRRAMSYLSEHLQDPISIGELCHDLRIARRSLERKFREFYRCTPWEMLCRMRVRHARHLLVQTNHPISRIAELCGFNDPERMAVVFKRITHQSPSHFRRTPRPG</sequence>
<keyword evidence="3" id="KW-0804">Transcription</keyword>
<dbReference type="Proteomes" id="UP000658278">
    <property type="component" value="Unassembled WGS sequence"/>
</dbReference>
<evidence type="ECO:0000313" key="5">
    <source>
        <dbReference type="EMBL" id="MBK1828222.1"/>
    </source>
</evidence>
<dbReference type="GO" id="GO:0003700">
    <property type="term" value="F:DNA-binding transcription factor activity"/>
    <property type="evidence" value="ECO:0007669"/>
    <property type="project" value="InterPro"/>
</dbReference>
<dbReference type="SMART" id="SM00342">
    <property type="entry name" value="HTH_ARAC"/>
    <property type="match status" value="1"/>
</dbReference>
<dbReference type="InterPro" id="IPR009057">
    <property type="entry name" value="Homeodomain-like_sf"/>
</dbReference>